<dbReference type="CDD" id="cd24054">
    <property type="entry name" value="ASKHA_NBD_AaPPX-GppA_MtPPX2-like"/>
    <property type="match status" value="1"/>
</dbReference>
<comment type="similarity">
    <text evidence="1 3">Belongs to the bacterial histone-like protein family.</text>
</comment>
<dbReference type="CDD" id="cd13836">
    <property type="entry name" value="IHF_B"/>
    <property type="match status" value="1"/>
</dbReference>
<reference evidence="6" key="2">
    <citation type="journal article" date="2016" name="Int. J. Syst. Evol. Microbiol.">
        <title>Caldimicrobium thiodismutans sp. nov., a sulfur-disproportionating bacterium isolated from a hot spring.</title>
        <authorList>
            <person name="Kojima H."/>
            <person name="Umezawa K."/>
            <person name="Fukui M."/>
        </authorList>
    </citation>
    <scope>NUCLEOTIDE SEQUENCE [LARGE SCALE GENOMIC DNA]</scope>
    <source>
        <strain evidence="6">TF1</strain>
    </source>
</reference>
<name>A0A0U4W4L8_9BACT</name>
<dbReference type="PANTHER" id="PTHR30005">
    <property type="entry name" value="EXOPOLYPHOSPHATASE"/>
    <property type="match status" value="1"/>
</dbReference>
<dbReference type="Gene3D" id="4.10.520.10">
    <property type="entry name" value="IHF-like DNA-binding proteins"/>
    <property type="match status" value="1"/>
</dbReference>
<dbReference type="InterPro" id="IPR043129">
    <property type="entry name" value="ATPase_NBD"/>
</dbReference>
<gene>
    <name evidence="5" type="ORF">THC_1650</name>
</gene>
<dbReference type="PANTHER" id="PTHR30005:SF0">
    <property type="entry name" value="RETROGRADE REGULATION PROTEIN 2"/>
    <property type="match status" value="1"/>
</dbReference>
<proteinExistence type="inferred from homology"/>
<reference evidence="5 6" key="1">
    <citation type="journal article" date="2016" name="Int. J. Syst. Evol. Microbiol.">
        <title>Caldimicrobium thiodismutans sp. nov., a sulfur-disproportionating bacterium isolated from a hot spring, and emended description of the genus Caldimicrobium.</title>
        <authorList>
            <person name="Kojima H."/>
            <person name="Umezawa K."/>
            <person name="Fukui M."/>
        </authorList>
    </citation>
    <scope>NUCLEOTIDE SEQUENCE [LARGE SCALE GENOMIC DNA]</scope>
    <source>
        <strain evidence="5 6">TF1</strain>
    </source>
</reference>
<evidence type="ECO:0000313" key="5">
    <source>
        <dbReference type="EMBL" id="BAU24010.1"/>
    </source>
</evidence>
<evidence type="ECO:0000259" key="4">
    <source>
        <dbReference type="Pfam" id="PF02541"/>
    </source>
</evidence>
<dbReference type="SMART" id="SM00411">
    <property type="entry name" value="BHL"/>
    <property type="match status" value="1"/>
</dbReference>
<feature type="domain" description="Ppx/GppA phosphatase N-terminal" evidence="4">
    <location>
        <begin position="120"/>
        <end position="389"/>
    </location>
</feature>
<organism evidence="5 6">
    <name type="scientific">Caldimicrobium thiodismutans</name>
    <dbReference type="NCBI Taxonomy" id="1653476"/>
    <lineage>
        <taxon>Bacteria</taxon>
        <taxon>Pseudomonadati</taxon>
        <taxon>Thermodesulfobacteriota</taxon>
        <taxon>Thermodesulfobacteria</taxon>
        <taxon>Thermodesulfobacteriales</taxon>
        <taxon>Thermodesulfobacteriaceae</taxon>
        <taxon>Caldimicrobium</taxon>
    </lineage>
</organism>
<dbReference type="GO" id="GO:0016462">
    <property type="term" value="F:pyrophosphatase activity"/>
    <property type="evidence" value="ECO:0007669"/>
    <property type="project" value="TreeGrafter"/>
</dbReference>
<dbReference type="SUPFAM" id="SSF53067">
    <property type="entry name" value="Actin-like ATPase domain"/>
    <property type="match status" value="2"/>
</dbReference>
<dbReference type="Proteomes" id="UP000068196">
    <property type="component" value="Chromosome"/>
</dbReference>
<sequence>MTKRDLSERLKIQFPELEKKDLEFIVDNFFEILATALKRGEKIELRGFGVLELHYAKPYFFTNPKNKQKYYLNGKARAVFHLGKELKERLNTPLLAGLDLGTQSFRLILGKELEENIIFLKSFRENVRLGEGLTESGNISSQAIERAVKALKSFKEVIENHKAKDYYAVGTAVFRKAQNAKEVLKKIAEETGFQIEVISPDKEAELTLLGLSYGLKKLGLNLKKFLIVDVGGGSTEFLYLKEGQPTLIKSLDLGAVSLKETFNLRYPLTRRLLESLRAYVRDQLKELPKEDFEKIVITGGSASLLGSLDLKLLKFDPERLHGHKITADRVEKLIQKLADSTLPRIRIMKGMEEGREDIALPGLVIYGEILAYFGKNELLLSEYGILEATLLCRSKNYNIS</sequence>
<dbReference type="Pfam" id="PF02541">
    <property type="entry name" value="Ppx-GppA"/>
    <property type="match status" value="1"/>
</dbReference>
<dbReference type="SUPFAM" id="SSF47729">
    <property type="entry name" value="IHF-like DNA-binding proteins"/>
    <property type="match status" value="1"/>
</dbReference>
<dbReference type="InterPro" id="IPR000119">
    <property type="entry name" value="Hist_DNA-bd"/>
</dbReference>
<evidence type="ECO:0000256" key="1">
    <source>
        <dbReference type="ARBA" id="ARBA00010529"/>
    </source>
</evidence>
<dbReference type="InterPro" id="IPR010992">
    <property type="entry name" value="IHF-like_DNA-bd_dom_sf"/>
</dbReference>
<dbReference type="RefSeq" id="WP_068515991.1">
    <property type="nucleotide sequence ID" value="NZ_AP014945.1"/>
</dbReference>
<evidence type="ECO:0000313" key="6">
    <source>
        <dbReference type="Proteomes" id="UP000068196"/>
    </source>
</evidence>
<dbReference type="OrthoDB" id="9807195at2"/>
<dbReference type="Pfam" id="PF00216">
    <property type="entry name" value="Bac_DNA_binding"/>
    <property type="match status" value="1"/>
</dbReference>
<protein>
    <recommendedName>
        <fullName evidence="4">Ppx/GppA phosphatase N-terminal domain-containing protein</fullName>
    </recommendedName>
</protein>
<dbReference type="InterPro" id="IPR003695">
    <property type="entry name" value="Ppx_GppA_N"/>
</dbReference>
<dbReference type="AlphaFoldDB" id="A0A0U4W4L8"/>
<dbReference type="Gene3D" id="3.30.420.40">
    <property type="match status" value="1"/>
</dbReference>
<dbReference type="STRING" id="1653476.THC_1650"/>
<keyword evidence="6" id="KW-1185">Reference proteome</keyword>
<dbReference type="InterPro" id="IPR050273">
    <property type="entry name" value="GppA/Ppx_hydrolase"/>
</dbReference>
<dbReference type="Gene3D" id="3.30.420.150">
    <property type="entry name" value="Exopolyphosphatase. Domain 2"/>
    <property type="match status" value="1"/>
</dbReference>
<dbReference type="GO" id="GO:0030527">
    <property type="term" value="F:structural constituent of chromatin"/>
    <property type="evidence" value="ECO:0007669"/>
    <property type="project" value="InterPro"/>
</dbReference>
<evidence type="ECO:0000256" key="2">
    <source>
        <dbReference type="ARBA" id="ARBA00023125"/>
    </source>
</evidence>
<dbReference type="EMBL" id="AP014945">
    <property type="protein sequence ID" value="BAU24010.1"/>
    <property type="molecule type" value="Genomic_DNA"/>
</dbReference>
<dbReference type="GO" id="GO:0003677">
    <property type="term" value="F:DNA binding"/>
    <property type="evidence" value="ECO:0007669"/>
    <property type="project" value="UniProtKB-KW"/>
</dbReference>
<keyword evidence="2" id="KW-0238">DNA-binding</keyword>
<dbReference type="KEGG" id="cthi:THC_1650"/>
<evidence type="ECO:0000256" key="3">
    <source>
        <dbReference type="RuleBase" id="RU003939"/>
    </source>
</evidence>
<accession>A0A0U4W4L8</accession>